<evidence type="ECO:0000313" key="5">
    <source>
        <dbReference type="Proteomes" id="UP000410492"/>
    </source>
</evidence>
<dbReference type="Pfam" id="PF17064">
    <property type="entry name" value="QVR"/>
    <property type="match status" value="1"/>
</dbReference>
<dbReference type="GO" id="GO:0032222">
    <property type="term" value="P:regulation of synaptic transmission, cholinergic"/>
    <property type="evidence" value="ECO:0007669"/>
    <property type="project" value="InterPro"/>
</dbReference>
<keyword evidence="1 3" id="KW-0732">Signal</keyword>
<dbReference type="AlphaFoldDB" id="A0A653BZ94"/>
<protein>
    <recommendedName>
        <fullName evidence="6">Protein sleepless</fullName>
    </recommendedName>
</protein>
<feature type="chain" id="PRO_5025060029" description="Protein sleepless" evidence="3">
    <location>
        <begin position="25"/>
        <end position="119"/>
    </location>
</feature>
<keyword evidence="5" id="KW-1185">Reference proteome</keyword>
<evidence type="ECO:0000256" key="1">
    <source>
        <dbReference type="ARBA" id="ARBA00022729"/>
    </source>
</evidence>
<organism evidence="4 5">
    <name type="scientific">Callosobruchus maculatus</name>
    <name type="common">Southern cowpea weevil</name>
    <name type="synonym">Pulse bruchid</name>
    <dbReference type="NCBI Taxonomy" id="64391"/>
    <lineage>
        <taxon>Eukaryota</taxon>
        <taxon>Metazoa</taxon>
        <taxon>Ecdysozoa</taxon>
        <taxon>Arthropoda</taxon>
        <taxon>Hexapoda</taxon>
        <taxon>Insecta</taxon>
        <taxon>Pterygota</taxon>
        <taxon>Neoptera</taxon>
        <taxon>Endopterygota</taxon>
        <taxon>Coleoptera</taxon>
        <taxon>Polyphaga</taxon>
        <taxon>Cucujiformia</taxon>
        <taxon>Chrysomeloidea</taxon>
        <taxon>Chrysomelidae</taxon>
        <taxon>Bruchinae</taxon>
        <taxon>Bruchini</taxon>
        <taxon>Callosobruchus</taxon>
    </lineage>
</organism>
<feature type="signal peptide" evidence="3">
    <location>
        <begin position="1"/>
        <end position="24"/>
    </location>
</feature>
<gene>
    <name evidence="4" type="ORF">CALMAC_LOCUS4918</name>
</gene>
<reference evidence="4 5" key="1">
    <citation type="submission" date="2019-01" db="EMBL/GenBank/DDBJ databases">
        <authorList>
            <person name="Sayadi A."/>
        </authorList>
    </citation>
    <scope>NUCLEOTIDE SEQUENCE [LARGE SCALE GENOMIC DNA]</scope>
</reference>
<dbReference type="EMBL" id="CAACVG010006671">
    <property type="protein sequence ID" value="VEN40919.1"/>
    <property type="molecule type" value="Genomic_DNA"/>
</dbReference>
<evidence type="ECO:0000256" key="3">
    <source>
        <dbReference type="SAM" id="SignalP"/>
    </source>
</evidence>
<evidence type="ECO:0000256" key="2">
    <source>
        <dbReference type="ARBA" id="ARBA00023180"/>
    </source>
</evidence>
<dbReference type="InterPro" id="IPR031424">
    <property type="entry name" value="QVR-like"/>
</dbReference>
<accession>A0A653BZ94</accession>
<dbReference type="GO" id="GO:0030431">
    <property type="term" value="P:sleep"/>
    <property type="evidence" value="ECO:0007669"/>
    <property type="project" value="InterPro"/>
</dbReference>
<evidence type="ECO:0008006" key="6">
    <source>
        <dbReference type="Google" id="ProtNLM"/>
    </source>
</evidence>
<evidence type="ECO:0000313" key="4">
    <source>
        <dbReference type="EMBL" id="VEN40919.1"/>
    </source>
</evidence>
<sequence>MMTSVVSIVVLLASFLVTFDHVECGKKCFACTSWETDCSGLQNAKTSPSIDCERYGGPCAELHFHHNSIKPVTIRFCLPMKELPNCDVIQRRVTDELKGWKMTNCTTCETDFCNGNSFV</sequence>
<keyword evidence="2" id="KW-0325">Glycoprotein</keyword>
<proteinExistence type="predicted"/>
<dbReference type="Proteomes" id="UP000410492">
    <property type="component" value="Unassembled WGS sequence"/>
</dbReference>
<dbReference type="OrthoDB" id="6785280at2759"/>
<name>A0A653BZ94_CALMS</name>